<proteinExistence type="predicted"/>
<dbReference type="Proteomes" id="UP000314294">
    <property type="component" value="Unassembled WGS sequence"/>
</dbReference>
<evidence type="ECO:0000313" key="2">
    <source>
        <dbReference type="Proteomes" id="UP000314294"/>
    </source>
</evidence>
<keyword evidence="2" id="KW-1185">Reference proteome</keyword>
<sequence length="79" mass="8255">MVPDGHLCGNAHCSQEPSLFPENISRGTDVCRSAFKSSVVMSLRSAGLTGLRQIAAKTGVVFTGSAGPLLLYVSGTNRM</sequence>
<accession>A0A4Z2ERH9</accession>
<evidence type="ECO:0000313" key="1">
    <source>
        <dbReference type="EMBL" id="TNN31516.1"/>
    </source>
</evidence>
<dbReference type="AlphaFoldDB" id="A0A4Z2ERH9"/>
<name>A0A4Z2ERH9_9TELE</name>
<comment type="caution">
    <text evidence="1">The sequence shown here is derived from an EMBL/GenBank/DDBJ whole genome shotgun (WGS) entry which is preliminary data.</text>
</comment>
<protein>
    <submittedName>
        <fullName evidence="1">Uncharacterized protein</fullName>
    </submittedName>
</protein>
<organism evidence="1 2">
    <name type="scientific">Liparis tanakae</name>
    <name type="common">Tanaka's snailfish</name>
    <dbReference type="NCBI Taxonomy" id="230148"/>
    <lineage>
        <taxon>Eukaryota</taxon>
        <taxon>Metazoa</taxon>
        <taxon>Chordata</taxon>
        <taxon>Craniata</taxon>
        <taxon>Vertebrata</taxon>
        <taxon>Euteleostomi</taxon>
        <taxon>Actinopterygii</taxon>
        <taxon>Neopterygii</taxon>
        <taxon>Teleostei</taxon>
        <taxon>Neoteleostei</taxon>
        <taxon>Acanthomorphata</taxon>
        <taxon>Eupercaria</taxon>
        <taxon>Perciformes</taxon>
        <taxon>Cottioidei</taxon>
        <taxon>Cottales</taxon>
        <taxon>Liparidae</taxon>
        <taxon>Liparis</taxon>
    </lineage>
</organism>
<dbReference type="EMBL" id="SRLO01003393">
    <property type="protein sequence ID" value="TNN31516.1"/>
    <property type="molecule type" value="Genomic_DNA"/>
</dbReference>
<gene>
    <name evidence="1" type="ORF">EYF80_058333</name>
</gene>
<reference evidence="1 2" key="1">
    <citation type="submission" date="2019-03" db="EMBL/GenBank/DDBJ databases">
        <title>First draft genome of Liparis tanakae, snailfish: a comprehensive survey of snailfish specific genes.</title>
        <authorList>
            <person name="Kim W."/>
            <person name="Song I."/>
            <person name="Jeong J.-H."/>
            <person name="Kim D."/>
            <person name="Kim S."/>
            <person name="Ryu S."/>
            <person name="Song J.Y."/>
            <person name="Lee S.K."/>
        </authorList>
    </citation>
    <scope>NUCLEOTIDE SEQUENCE [LARGE SCALE GENOMIC DNA]</scope>
    <source>
        <tissue evidence="1">Muscle</tissue>
    </source>
</reference>